<evidence type="ECO:0000313" key="3">
    <source>
        <dbReference type="Proteomes" id="UP000675664"/>
    </source>
</evidence>
<dbReference type="AlphaFoldDB" id="A0A8J8B069"/>
<keyword evidence="3" id="KW-1185">Reference proteome</keyword>
<name>A0A8J8B069_9FIRM</name>
<keyword evidence="1" id="KW-0812">Transmembrane</keyword>
<proteinExistence type="predicted"/>
<dbReference type="Proteomes" id="UP000675664">
    <property type="component" value="Unassembled WGS sequence"/>
</dbReference>
<sequence>MKNKNLKQEGLLSFIGFIILIAGFILLKFPAEGSFKILPYLLIGLGAGYFGQHITSRYYYFFR</sequence>
<keyword evidence="1" id="KW-0472">Membrane</keyword>
<reference evidence="2" key="2">
    <citation type="submission" date="2021-04" db="EMBL/GenBank/DDBJ databases">
        <authorList>
            <person name="Liu J."/>
        </authorList>
    </citation>
    <scope>NUCLEOTIDE SEQUENCE</scope>
    <source>
        <strain evidence="2">BAD-6</strain>
    </source>
</reference>
<organism evidence="2 3">
    <name type="scientific">Sinanaerobacter chloroacetimidivorans</name>
    <dbReference type="NCBI Taxonomy" id="2818044"/>
    <lineage>
        <taxon>Bacteria</taxon>
        <taxon>Bacillati</taxon>
        <taxon>Bacillota</taxon>
        <taxon>Clostridia</taxon>
        <taxon>Peptostreptococcales</taxon>
        <taxon>Anaerovoracaceae</taxon>
        <taxon>Sinanaerobacter</taxon>
    </lineage>
</organism>
<dbReference type="RefSeq" id="WP_227016427.1">
    <property type="nucleotide sequence ID" value="NZ_JAGSND010000001.1"/>
</dbReference>
<comment type="caution">
    <text evidence="2">The sequence shown here is derived from an EMBL/GenBank/DDBJ whole genome shotgun (WGS) entry which is preliminary data.</text>
</comment>
<feature type="transmembrane region" description="Helical" evidence="1">
    <location>
        <begin position="12"/>
        <end position="31"/>
    </location>
</feature>
<protein>
    <submittedName>
        <fullName evidence="2">Uncharacterized protein</fullName>
    </submittedName>
</protein>
<reference evidence="2" key="1">
    <citation type="submission" date="2021-04" db="EMBL/GenBank/DDBJ databases">
        <title>Sinoanaerobacter chloroacetimidivorans sp. nov., an obligate anaerobic bacterium isolated from anaerobic sludge.</title>
        <authorList>
            <person name="Bao Y."/>
        </authorList>
    </citation>
    <scope>NUCLEOTIDE SEQUENCE</scope>
    <source>
        <strain evidence="2">BAD-6</strain>
    </source>
</reference>
<dbReference type="EMBL" id="JAGSND010000001">
    <property type="protein sequence ID" value="MBR0596291.1"/>
    <property type="molecule type" value="Genomic_DNA"/>
</dbReference>
<accession>A0A8J8B069</accession>
<keyword evidence="1" id="KW-1133">Transmembrane helix</keyword>
<evidence type="ECO:0000256" key="1">
    <source>
        <dbReference type="SAM" id="Phobius"/>
    </source>
</evidence>
<feature type="transmembrane region" description="Helical" evidence="1">
    <location>
        <begin position="37"/>
        <end position="60"/>
    </location>
</feature>
<evidence type="ECO:0000313" key="2">
    <source>
        <dbReference type="EMBL" id="MBR0596291.1"/>
    </source>
</evidence>
<gene>
    <name evidence="2" type="ORF">KCX82_00225</name>
</gene>